<name>A0ABU9DLK4_9BACL</name>
<feature type="transmembrane region" description="Helical" evidence="1">
    <location>
        <begin position="54"/>
        <end position="71"/>
    </location>
</feature>
<keyword evidence="1" id="KW-1133">Transmembrane helix</keyword>
<evidence type="ECO:0000313" key="3">
    <source>
        <dbReference type="Proteomes" id="UP001469365"/>
    </source>
</evidence>
<evidence type="ECO:0000256" key="1">
    <source>
        <dbReference type="SAM" id="Phobius"/>
    </source>
</evidence>
<dbReference type="Proteomes" id="UP001469365">
    <property type="component" value="Unassembled WGS sequence"/>
</dbReference>
<keyword evidence="3" id="KW-1185">Reference proteome</keyword>
<evidence type="ECO:0000313" key="2">
    <source>
        <dbReference type="EMBL" id="MEK8128955.1"/>
    </source>
</evidence>
<dbReference type="RefSeq" id="WP_341416055.1">
    <property type="nucleotide sequence ID" value="NZ_JBBPCC010000008.1"/>
</dbReference>
<feature type="transmembrane region" description="Helical" evidence="1">
    <location>
        <begin position="6"/>
        <end position="22"/>
    </location>
</feature>
<dbReference type="EMBL" id="JBBPCC010000008">
    <property type="protein sequence ID" value="MEK8128955.1"/>
    <property type="molecule type" value="Genomic_DNA"/>
</dbReference>
<protein>
    <submittedName>
        <fullName evidence="2">Uncharacterized protein</fullName>
    </submittedName>
</protein>
<comment type="caution">
    <text evidence="2">The sequence shown here is derived from an EMBL/GenBank/DDBJ whole genome shotgun (WGS) entry which is preliminary data.</text>
</comment>
<accession>A0ABU9DLK4</accession>
<keyword evidence="1" id="KW-0472">Membrane</keyword>
<proteinExistence type="predicted"/>
<gene>
    <name evidence="2" type="ORF">WMW72_13710</name>
</gene>
<reference evidence="2 3" key="1">
    <citation type="submission" date="2024-04" db="EMBL/GenBank/DDBJ databases">
        <title>draft genome sequnece of Paenibacillus filicis.</title>
        <authorList>
            <person name="Kim D.-U."/>
        </authorList>
    </citation>
    <scope>NUCLEOTIDE SEQUENCE [LARGE SCALE GENOMIC DNA]</scope>
    <source>
        <strain evidence="2 3">KACC14197</strain>
    </source>
</reference>
<organism evidence="2 3">
    <name type="scientific">Paenibacillus filicis</name>
    <dbReference type="NCBI Taxonomy" id="669464"/>
    <lineage>
        <taxon>Bacteria</taxon>
        <taxon>Bacillati</taxon>
        <taxon>Bacillota</taxon>
        <taxon>Bacilli</taxon>
        <taxon>Bacillales</taxon>
        <taxon>Paenibacillaceae</taxon>
        <taxon>Paenibacillus</taxon>
    </lineage>
</organism>
<keyword evidence="1" id="KW-0812">Transmembrane</keyword>
<sequence>MNYKCTALFTAIGAALCLIHYVGHEYDPIYMVFYALSVPAWFYPIFTYTNVNPLLLYVLTTLSWTVIGYVVDRFSVYRRSRSSSR</sequence>